<evidence type="ECO:0000256" key="3">
    <source>
        <dbReference type="ARBA" id="ARBA00038054"/>
    </source>
</evidence>
<keyword evidence="2" id="KW-0285">Flavoprotein</keyword>
<dbReference type="InterPro" id="IPR052174">
    <property type="entry name" value="Flavoredoxin"/>
</dbReference>
<dbReference type="Pfam" id="PF01613">
    <property type="entry name" value="Flavin_Reduct"/>
    <property type="match status" value="1"/>
</dbReference>
<dbReference type="Proteomes" id="UP000003671">
    <property type="component" value="Unassembled WGS sequence"/>
</dbReference>
<feature type="domain" description="Flavin reductase like" evidence="4">
    <location>
        <begin position="20"/>
        <end position="149"/>
    </location>
</feature>
<dbReference type="HOGENOM" id="CLU_059021_5_5_9"/>
<dbReference type="PANTHER" id="PTHR43567:SF1">
    <property type="entry name" value="FLAVOREDOXIN"/>
    <property type="match status" value="1"/>
</dbReference>
<dbReference type="AlphaFoldDB" id="C9KQ19"/>
<dbReference type="PATRIC" id="fig|500635.8.peg.1958"/>
<proteinExistence type="inferred from homology"/>
<dbReference type="InterPro" id="IPR012349">
    <property type="entry name" value="Split_barrel_FMN-bd"/>
</dbReference>
<keyword evidence="6" id="KW-1185">Reference proteome</keyword>
<dbReference type="Gene3D" id="2.30.110.10">
    <property type="entry name" value="Electron Transport, Fmn-binding Protein, Chain A"/>
    <property type="match status" value="1"/>
</dbReference>
<dbReference type="GO" id="GO:0016646">
    <property type="term" value="F:oxidoreductase activity, acting on the CH-NH group of donors, NAD or NADP as acceptor"/>
    <property type="evidence" value="ECO:0007669"/>
    <property type="project" value="UniProtKB-ARBA"/>
</dbReference>
<gene>
    <name evidence="5" type="ORF">MITSMUL_05327</name>
</gene>
<evidence type="ECO:0000313" key="5">
    <source>
        <dbReference type="EMBL" id="EEX68324.1"/>
    </source>
</evidence>
<comment type="cofactor">
    <cofactor evidence="1">
        <name>FMN</name>
        <dbReference type="ChEBI" id="CHEBI:58210"/>
    </cofactor>
</comment>
<dbReference type="GO" id="GO:0010181">
    <property type="term" value="F:FMN binding"/>
    <property type="evidence" value="ECO:0007669"/>
    <property type="project" value="InterPro"/>
</dbReference>
<dbReference type="PANTHER" id="PTHR43567">
    <property type="entry name" value="FLAVOREDOXIN-RELATED-RELATED"/>
    <property type="match status" value="1"/>
</dbReference>
<comment type="similarity">
    <text evidence="3">Belongs to the flavoredoxin family.</text>
</comment>
<evidence type="ECO:0000256" key="1">
    <source>
        <dbReference type="ARBA" id="ARBA00001917"/>
    </source>
</evidence>
<protein>
    <recommendedName>
        <fullName evidence="4">Flavin reductase like domain-containing protein</fullName>
    </recommendedName>
</protein>
<comment type="caution">
    <text evidence="5">The sequence shown here is derived from an EMBL/GenBank/DDBJ whole genome shotgun (WGS) entry which is preliminary data.</text>
</comment>
<dbReference type="InterPro" id="IPR002563">
    <property type="entry name" value="Flavin_Rdtase-like_dom"/>
</dbReference>
<dbReference type="SUPFAM" id="SSF50475">
    <property type="entry name" value="FMN-binding split barrel"/>
    <property type="match status" value="1"/>
</dbReference>
<evidence type="ECO:0000259" key="4">
    <source>
        <dbReference type="Pfam" id="PF01613"/>
    </source>
</evidence>
<sequence>MKGVIDMSKEFSGKKACIAPEGVFIIGTYDENGVPNAMNAAWGAQSDYGEITLFLAPHKTTDNVKQTKAFTVAFATKDTVEIADYFGVETGRKVNKIEKAGCHTHKSAHVNAPIIEEFPVTLECEMTSYDDATGILVGKIVAEQADESVLTDGKVDYDKLQPIIFDIATMTYRVVGPVVGKAFHDGMKLKG</sequence>
<evidence type="ECO:0000256" key="2">
    <source>
        <dbReference type="ARBA" id="ARBA00022630"/>
    </source>
</evidence>
<evidence type="ECO:0000313" key="6">
    <source>
        <dbReference type="Proteomes" id="UP000003671"/>
    </source>
</evidence>
<dbReference type="eggNOG" id="COG1853">
    <property type="taxonomic scope" value="Bacteria"/>
</dbReference>
<organism evidence="5 6">
    <name type="scientific">Mitsuokella multacida DSM 20544</name>
    <dbReference type="NCBI Taxonomy" id="500635"/>
    <lineage>
        <taxon>Bacteria</taxon>
        <taxon>Bacillati</taxon>
        <taxon>Bacillota</taxon>
        <taxon>Negativicutes</taxon>
        <taxon>Selenomonadales</taxon>
        <taxon>Selenomonadaceae</taxon>
        <taxon>Mitsuokella</taxon>
    </lineage>
</organism>
<dbReference type="STRING" id="500635.MITSMUL_05327"/>
<dbReference type="EMBL" id="ABWK02000020">
    <property type="protein sequence ID" value="EEX68324.1"/>
    <property type="molecule type" value="Genomic_DNA"/>
</dbReference>
<reference evidence="5" key="1">
    <citation type="submission" date="2009-09" db="EMBL/GenBank/DDBJ databases">
        <authorList>
            <person name="Weinstock G."/>
            <person name="Sodergren E."/>
            <person name="Clifton S."/>
            <person name="Fulton L."/>
            <person name="Fulton B."/>
            <person name="Courtney L."/>
            <person name="Fronick C."/>
            <person name="Harrison M."/>
            <person name="Strong C."/>
            <person name="Farmer C."/>
            <person name="Delahaunty K."/>
            <person name="Markovic C."/>
            <person name="Hall O."/>
            <person name="Minx P."/>
            <person name="Tomlinson C."/>
            <person name="Mitreva M."/>
            <person name="Nelson J."/>
            <person name="Hou S."/>
            <person name="Wollam A."/>
            <person name="Pepin K.H."/>
            <person name="Johnson M."/>
            <person name="Bhonagiri V."/>
            <person name="Nash W.E."/>
            <person name="Warren W."/>
            <person name="Chinwalla A."/>
            <person name="Mardis E.R."/>
            <person name="Wilson R.K."/>
        </authorList>
    </citation>
    <scope>NUCLEOTIDE SEQUENCE [LARGE SCALE GENOMIC DNA]</scope>
    <source>
        <strain evidence="5">DSM 20544</strain>
    </source>
</reference>
<name>C9KQ19_9FIRM</name>
<accession>C9KQ19</accession>